<gene>
    <name evidence="2" type="ORF">GMJLKIPL_3611</name>
</gene>
<comment type="caution">
    <text evidence="2">The sequence shown here is derived from an EMBL/GenBank/DDBJ whole genome shotgun (WGS) entry which is preliminary data.</text>
</comment>
<dbReference type="InterPro" id="IPR036061">
    <property type="entry name" value="CheW-like_dom_sf"/>
</dbReference>
<evidence type="ECO:0000313" key="2">
    <source>
        <dbReference type="EMBL" id="GJE01677.1"/>
    </source>
</evidence>
<accession>A0ABQ4SEN0</accession>
<keyword evidence="3" id="KW-1185">Reference proteome</keyword>
<dbReference type="Proteomes" id="UP001055153">
    <property type="component" value="Unassembled WGS sequence"/>
</dbReference>
<name>A0ABQ4SEN0_9HYPH</name>
<reference evidence="2" key="1">
    <citation type="journal article" date="2021" name="Front. Microbiol.">
        <title>Comprehensive Comparative Genomics and Phenotyping of Methylobacterium Species.</title>
        <authorList>
            <person name="Alessa O."/>
            <person name="Ogura Y."/>
            <person name="Fujitani Y."/>
            <person name="Takami H."/>
            <person name="Hayashi T."/>
            <person name="Sahin N."/>
            <person name="Tani A."/>
        </authorList>
    </citation>
    <scope>NUCLEOTIDE SEQUENCE</scope>
    <source>
        <strain evidence="2">DSM 17168</strain>
    </source>
</reference>
<dbReference type="Gene3D" id="2.30.30.40">
    <property type="entry name" value="SH3 Domains"/>
    <property type="match status" value="1"/>
</dbReference>
<dbReference type="Pfam" id="PF01584">
    <property type="entry name" value="CheW"/>
    <property type="match status" value="1"/>
</dbReference>
<proteinExistence type="predicted"/>
<reference evidence="2" key="2">
    <citation type="submission" date="2021-08" db="EMBL/GenBank/DDBJ databases">
        <authorList>
            <person name="Tani A."/>
            <person name="Ola A."/>
            <person name="Ogura Y."/>
            <person name="Katsura K."/>
            <person name="Hayashi T."/>
        </authorList>
    </citation>
    <scope>NUCLEOTIDE SEQUENCE</scope>
    <source>
        <strain evidence="2">DSM 17168</strain>
    </source>
</reference>
<organism evidence="2 3">
    <name type="scientific">Methylobacterium isbiliense</name>
    <dbReference type="NCBI Taxonomy" id="315478"/>
    <lineage>
        <taxon>Bacteria</taxon>
        <taxon>Pseudomonadati</taxon>
        <taxon>Pseudomonadota</taxon>
        <taxon>Alphaproteobacteria</taxon>
        <taxon>Hyphomicrobiales</taxon>
        <taxon>Methylobacteriaceae</taxon>
        <taxon>Methylobacterium</taxon>
    </lineage>
</organism>
<evidence type="ECO:0000259" key="1">
    <source>
        <dbReference type="PROSITE" id="PS50851"/>
    </source>
</evidence>
<dbReference type="EMBL" id="BPQQ01000041">
    <property type="protein sequence ID" value="GJE01677.1"/>
    <property type="molecule type" value="Genomic_DNA"/>
</dbReference>
<dbReference type="PROSITE" id="PS50851">
    <property type="entry name" value="CHEW"/>
    <property type="match status" value="1"/>
</dbReference>
<dbReference type="Gene3D" id="2.40.50.180">
    <property type="entry name" value="CheA-289, Domain 4"/>
    <property type="match status" value="1"/>
</dbReference>
<dbReference type="SMART" id="SM00260">
    <property type="entry name" value="CheW"/>
    <property type="match status" value="1"/>
</dbReference>
<evidence type="ECO:0000313" key="3">
    <source>
        <dbReference type="Proteomes" id="UP001055153"/>
    </source>
</evidence>
<protein>
    <recommendedName>
        <fullName evidence="1">CheW-like domain-containing protein</fullName>
    </recommendedName>
</protein>
<dbReference type="RefSeq" id="WP_238236714.1">
    <property type="nucleotide sequence ID" value="NZ_BPQQ01000041.1"/>
</dbReference>
<dbReference type="SUPFAM" id="SSF50341">
    <property type="entry name" value="CheW-like"/>
    <property type="match status" value="1"/>
</dbReference>
<feature type="domain" description="CheW-like" evidence="1">
    <location>
        <begin position="53"/>
        <end position="188"/>
    </location>
</feature>
<dbReference type="InterPro" id="IPR002545">
    <property type="entry name" value="CheW-lke_dom"/>
</dbReference>
<sequence>MTAPGPAAGAQDGPAHEILADEVLSPARIAALLDARSRRLAARGQALPETRARLRTLVCQAGAERFGLPVEAVAEVAPFRPCTPVPGAPPALLGLSGRGGVLLSVLDLAAALGLGAETPEDGRWHLVVLRRETPRIGLRVERALAVVDALVDEPSGDRPVSGRARAGADDPQGFPLVNLPALLRPFLGARQPA</sequence>